<dbReference type="PANTHER" id="PTHR42693">
    <property type="entry name" value="ARYLSULFATASE FAMILY MEMBER"/>
    <property type="match status" value="1"/>
</dbReference>
<gene>
    <name evidence="7" type="primary">atsA_24</name>
    <name evidence="7" type="ORF">Pan14r_10140</name>
</gene>
<proteinExistence type="inferred from homology"/>
<protein>
    <submittedName>
        <fullName evidence="7">Arylsulfatase</fullName>
        <ecNumber evidence="7">3.1.6.1</ecNumber>
    </submittedName>
</protein>
<dbReference type="Gene3D" id="3.40.720.10">
    <property type="entry name" value="Alkaline Phosphatase, subunit A"/>
    <property type="match status" value="1"/>
</dbReference>
<evidence type="ECO:0000256" key="5">
    <source>
        <dbReference type="SAM" id="SignalP"/>
    </source>
</evidence>
<dbReference type="InterPro" id="IPR000917">
    <property type="entry name" value="Sulfatase_N"/>
</dbReference>
<dbReference type="GO" id="GO:0046872">
    <property type="term" value="F:metal ion binding"/>
    <property type="evidence" value="ECO:0007669"/>
    <property type="project" value="UniProtKB-KW"/>
</dbReference>
<dbReference type="AlphaFoldDB" id="A0A5C5XZE9"/>
<dbReference type="InterPro" id="IPR017850">
    <property type="entry name" value="Alkaline_phosphatase_core_sf"/>
</dbReference>
<reference evidence="7 8" key="1">
    <citation type="submission" date="2019-02" db="EMBL/GenBank/DDBJ databases">
        <title>Deep-cultivation of Planctomycetes and their phenomic and genomic characterization uncovers novel biology.</title>
        <authorList>
            <person name="Wiegand S."/>
            <person name="Jogler M."/>
            <person name="Boedeker C."/>
            <person name="Pinto D."/>
            <person name="Vollmers J."/>
            <person name="Rivas-Marin E."/>
            <person name="Kohn T."/>
            <person name="Peeters S.H."/>
            <person name="Heuer A."/>
            <person name="Rast P."/>
            <person name="Oberbeckmann S."/>
            <person name="Bunk B."/>
            <person name="Jeske O."/>
            <person name="Meyerdierks A."/>
            <person name="Storesund J.E."/>
            <person name="Kallscheuer N."/>
            <person name="Luecker S."/>
            <person name="Lage O.M."/>
            <person name="Pohl T."/>
            <person name="Merkel B.J."/>
            <person name="Hornburger P."/>
            <person name="Mueller R.-W."/>
            <person name="Bruemmer F."/>
            <person name="Labrenz M."/>
            <person name="Spormann A.M."/>
            <person name="Op Den Camp H."/>
            <person name="Overmann J."/>
            <person name="Amann R."/>
            <person name="Jetten M.S.M."/>
            <person name="Mascher T."/>
            <person name="Medema M.H."/>
            <person name="Devos D.P."/>
            <person name="Kaster A.-K."/>
            <person name="Ovreas L."/>
            <person name="Rohde M."/>
            <person name="Galperin M.Y."/>
            <person name="Jogler C."/>
        </authorList>
    </citation>
    <scope>NUCLEOTIDE SEQUENCE [LARGE SCALE GENOMIC DNA]</scope>
    <source>
        <strain evidence="7 8">Pan14r</strain>
    </source>
</reference>
<keyword evidence="2" id="KW-0479">Metal-binding</keyword>
<name>A0A5C5XZE9_9PLAN</name>
<evidence type="ECO:0000256" key="4">
    <source>
        <dbReference type="ARBA" id="ARBA00022837"/>
    </source>
</evidence>
<dbReference type="PROSITE" id="PS00149">
    <property type="entry name" value="SULFATASE_2"/>
    <property type="match status" value="1"/>
</dbReference>
<comment type="caution">
    <text evidence="7">The sequence shown here is derived from an EMBL/GenBank/DDBJ whole genome shotgun (WGS) entry which is preliminary data.</text>
</comment>
<feature type="domain" description="Sulfatase N-terminal" evidence="6">
    <location>
        <begin position="30"/>
        <end position="399"/>
    </location>
</feature>
<dbReference type="InterPro" id="IPR050738">
    <property type="entry name" value="Sulfatase"/>
</dbReference>
<dbReference type="CDD" id="cd16143">
    <property type="entry name" value="ARS_like"/>
    <property type="match status" value="1"/>
</dbReference>
<keyword evidence="8" id="KW-1185">Reference proteome</keyword>
<evidence type="ECO:0000256" key="2">
    <source>
        <dbReference type="ARBA" id="ARBA00022723"/>
    </source>
</evidence>
<evidence type="ECO:0000256" key="3">
    <source>
        <dbReference type="ARBA" id="ARBA00022801"/>
    </source>
</evidence>
<evidence type="ECO:0000313" key="8">
    <source>
        <dbReference type="Proteomes" id="UP000317238"/>
    </source>
</evidence>
<accession>A0A5C5XZE9</accession>
<dbReference type="Proteomes" id="UP000317238">
    <property type="component" value="Unassembled WGS sequence"/>
</dbReference>
<keyword evidence="5" id="KW-0732">Signal</keyword>
<feature type="signal peptide" evidence="5">
    <location>
        <begin position="1"/>
        <end position="21"/>
    </location>
</feature>
<evidence type="ECO:0000256" key="1">
    <source>
        <dbReference type="ARBA" id="ARBA00008779"/>
    </source>
</evidence>
<keyword evidence="3 7" id="KW-0378">Hydrolase</keyword>
<dbReference type="GO" id="GO:0004065">
    <property type="term" value="F:arylsulfatase activity"/>
    <property type="evidence" value="ECO:0007669"/>
    <property type="project" value="UniProtKB-EC"/>
</dbReference>
<dbReference type="Gene3D" id="3.30.1120.10">
    <property type="match status" value="1"/>
</dbReference>
<dbReference type="EC" id="3.1.6.1" evidence="7"/>
<feature type="chain" id="PRO_5022705544" evidence="5">
    <location>
        <begin position="22"/>
        <end position="515"/>
    </location>
</feature>
<comment type="similarity">
    <text evidence="1">Belongs to the sulfatase family.</text>
</comment>
<sequence precursor="true">MRDRIVNRFLMIPLMVTVAVANGWADSPSPNIVVIMADDLGLGDVGFHARKFRNQEPIVETPNIDALAAQGLWFTDGHSATALCAPTRYSVMSGKNGYRSYAPWGVWSTFAPSAMIEGEATLGSVVQDAGYRTGFVGKWHLGGDFLVPGTDQIYRGPKNGDLTGKVDMSKMVGGGPRDMGFDYDFTVPCGIQGPIYTVYENQTWFPLGDDSEIIFFNEQTAKHPQDVSDKGPGLGDSNWDASQLGKLVSQKASNFIRSAATKYQPFFLYFCTHAVHLPHRPPVEFDGKPIKGTTPSNHLDMVAELDMQIKRIVDALKSTKTYDNTLIVLMSDNGGLQDGKAAKQGYAPGGGWNGSKNSPLEGGHRVPFIAVWPSQIEAGVCDELVVNQDLVATLAALVGTEIPVGQAPDSNNFLPLLTGEGEFQSRPYFIQQAGSRNEVMLRKMPWKLIIQSNQKRTAFEPKALFNLMDDPTESRDLAKQPEYQATVAELLADYQQIVESRLPTAPSRQASVVKP</sequence>
<evidence type="ECO:0000259" key="6">
    <source>
        <dbReference type="Pfam" id="PF00884"/>
    </source>
</evidence>
<dbReference type="InterPro" id="IPR024607">
    <property type="entry name" value="Sulfatase_CS"/>
</dbReference>
<dbReference type="PANTHER" id="PTHR42693:SF33">
    <property type="entry name" value="ARYLSULFATASE"/>
    <property type="match status" value="1"/>
</dbReference>
<evidence type="ECO:0000313" key="7">
    <source>
        <dbReference type="EMBL" id="TWT68767.1"/>
    </source>
</evidence>
<keyword evidence="4" id="KW-0106">Calcium</keyword>
<organism evidence="7 8">
    <name type="scientific">Crateriforma conspicua</name>
    <dbReference type="NCBI Taxonomy" id="2527996"/>
    <lineage>
        <taxon>Bacteria</taxon>
        <taxon>Pseudomonadati</taxon>
        <taxon>Planctomycetota</taxon>
        <taxon>Planctomycetia</taxon>
        <taxon>Planctomycetales</taxon>
        <taxon>Planctomycetaceae</taxon>
        <taxon>Crateriforma</taxon>
    </lineage>
</organism>
<dbReference type="SUPFAM" id="SSF53649">
    <property type="entry name" value="Alkaline phosphatase-like"/>
    <property type="match status" value="1"/>
</dbReference>
<dbReference type="Pfam" id="PF00884">
    <property type="entry name" value="Sulfatase"/>
    <property type="match status" value="1"/>
</dbReference>
<dbReference type="EMBL" id="SJPL01000001">
    <property type="protein sequence ID" value="TWT68767.1"/>
    <property type="molecule type" value="Genomic_DNA"/>
</dbReference>